<feature type="signal peptide" evidence="1">
    <location>
        <begin position="1"/>
        <end position="17"/>
    </location>
</feature>
<comment type="caution">
    <text evidence="2">The sequence shown here is derived from an EMBL/GenBank/DDBJ whole genome shotgun (WGS) entry which is preliminary data.</text>
</comment>
<protein>
    <submittedName>
        <fullName evidence="2">Uncharacterized protein</fullName>
    </submittedName>
</protein>
<dbReference type="Proteomes" id="UP001589838">
    <property type="component" value="Unassembled WGS sequence"/>
</dbReference>
<keyword evidence="3" id="KW-1185">Reference proteome</keyword>
<evidence type="ECO:0000313" key="3">
    <source>
        <dbReference type="Proteomes" id="UP001589838"/>
    </source>
</evidence>
<accession>A0ABV6KEQ0</accession>
<keyword evidence="1" id="KW-0732">Signal</keyword>
<sequence>MKKLILGFLIIVTLAFASPNTEISNPSDTIRVNSVPFEVANPSDTIRVNSTNEAY</sequence>
<feature type="chain" id="PRO_5047302485" evidence="1">
    <location>
        <begin position="18"/>
        <end position="55"/>
    </location>
</feature>
<evidence type="ECO:0000256" key="1">
    <source>
        <dbReference type="SAM" id="SignalP"/>
    </source>
</evidence>
<dbReference type="RefSeq" id="WP_335963556.1">
    <property type="nucleotide sequence ID" value="NZ_JAXBLX010000054.1"/>
</dbReference>
<reference evidence="2 3" key="1">
    <citation type="submission" date="2024-09" db="EMBL/GenBank/DDBJ databases">
        <authorList>
            <person name="Sun Q."/>
            <person name="Mori K."/>
        </authorList>
    </citation>
    <scope>NUCLEOTIDE SEQUENCE [LARGE SCALE GENOMIC DNA]</scope>
    <source>
        <strain evidence="2 3">NCAIM B.02610</strain>
    </source>
</reference>
<organism evidence="2 3">
    <name type="scientific">Halalkalibacter kiskunsagensis</name>
    <dbReference type="NCBI Taxonomy" id="1548599"/>
    <lineage>
        <taxon>Bacteria</taxon>
        <taxon>Bacillati</taxon>
        <taxon>Bacillota</taxon>
        <taxon>Bacilli</taxon>
        <taxon>Bacillales</taxon>
        <taxon>Bacillaceae</taxon>
        <taxon>Halalkalibacter</taxon>
    </lineage>
</organism>
<dbReference type="EMBL" id="JBHLUX010000037">
    <property type="protein sequence ID" value="MFC0471807.1"/>
    <property type="molecule type" value="Genomic_DNA"/>
</dbReference>
<name>A0ABV6KEQ0_9BACI</name>
<evidence type="ECO:0000313" key="2">
    <source>
        <dbReference type="EMBL" id="MFC0471807.1"/>
    </source>
</evidence>
<proteinExistence type="predicted"/>
<gene>
    <name evidence="2" type="ORF">ACFFHM_15210</name>
</gene>